<evidence type="ECO:0000313" key="3">
    <source>
        <dbReference type="Proteomes" id="UP000001013"/>
    </source>
</evidence>
<dbReference type="PATRIC" id="fig|186497.12.peg.348"/>
<dbReference type="PANTHER" id="PTHR42200">
    <property type="entry name" value="ARCHAEAL FLAGELLA-RELATED PROTEIN F-RELATED"/>
    <property type="match status" value="1"/>
</dbReference>
<keyword evidence="1" id="KW-0472">Membrane</keyword>
<accession>Q8U3W7</accession>
<dbReference type="GeneID" id="1468169"/>
<dbReference type="PhylomeDB" id="Q8U3W7"/>
<organism evidence="2 3">
    <name type="scientific">Pyrococcus furiosus (strain ATCC 43587 / DSM 3638 / JCM 8422 / Vc1)</name>
    <dbReference type="NCBI Taxonomy" id="186497"/>
    <lineage>
        <taxon>Archaea</taxon>
        <taxon>Methanobacteriati</taxon>
        <taxon>Methanobacteriota</taxon>
        <taxon>Thermococci</taxon>
        <taxon>Thermococcales</taxon>
        <taxon>Thermococcaceae</taxon>
        <taxon>Pyrococcus</taxon>
    </lineage>
</organism>
<keyword evidence="2" id="KW-0282">Flagellum</keyword>
<sequence>MSSMESEVGGIPIGVQRFSKCSQIIFISFLGAAITLYAAWDSAYADVKSAQEFWYDLKISQMSTDFTYNETPGHVYFSPTTYSITLVLINTGRTLYAPYWSGVYDGRYITLYNVSDDNVGFSENYTYILPGDYFQITIANIPRDTTTHNLTITVENGCWFRLSWYYDGTTVLVLPIQRGCPTEVD</sequence>
<dbReference type="PANTHER" id="PTHR42200:SF2">
    <property type="entry name" value="ARCHAEAL FLAGELLA-RELATED PROTEIN F"/>
    <property type="match status" value="1"/>
</dbReference>
<dbReference type="eggNOG" id="arCOG01824">
    <property type="taxonomic scope" value="Archaea"/>
</dbReference>
<dbReference type="PaxDb" id="186497-PF0334"/>
<dbReference type="KEGG" id="pfu:PF0334"/>
<dbReference type="GO" id="GO:0097588">
    <property type="term" value="P:archaeal or bacterial-type flagellum-dependent cell motility"/>
    <property type="evidence" value="ECO:0007669"/>
    <property type="project" value="InterPro"/>
</dbReference>
<keyword evidence="3" id="KW-1185">Reference proteome</keyword>
<dbReference type="InterPro" id="IPR002774">
    <property type="entry name" value="Flagellin_arc-type"/>
</dbReference>
<dbReference type="RefSeq" id="WP_011011449.1">
    <property type="nucleotide sequence ID" value="NC_003413.1"/>
</dbReference>
<reference evidence="2 3" key="1">
    <citation type="journal article" date="1999" name="Genetics">
        <title>Divergence of the hyperthermophilic archaea Pyrococcus furiosus and P. horikoshii inferred from complete genomic sequences.</title>
        <authorList>
            <person name="Maeder D.L."/>
            <person name="Weiss R.B."/>
            <person name="Dunn D.M."/>
            <person name="Cherry J.L."/>
            <person name="Gonzalez J.M."/>
            <person name="DiRuggiero J."/>
            <person name="Robb F.T."/>
        </authorList>
    </citation>
    <scope>NUCLEOTIDE SEQUENCE [LARGE SCALE GENOMIC DNA]</scope>
    <source>
        <strain evidence="3">ATCC 43587 / DSM 3638 / JCM 8422 / Vc1</strain>
    </source>
</reference>
<dbReference type="STRING" id="186497.PF0334"/>
<dbReference type="InterPro" id="IPR016825">
    <property type="entry name" value="Flagellin-rel_FlaF"/>
</dbReference>
<keyword evidence="2" id="KW-0966">Cell projection</keyword>
<proteinExistence type="predicted"/>
<name>Q8U3W7_PYRFU</name>
<dbReference type="HOGENOM" id="CLU_1529303_0_0_2"/>
<dbReference type="PIRSF" id="PIRSF024658">
    <property type="entry name" value="FlaF_archaea_prd"/>
    <property type="match status" value="1"/>
</dbReference>
<dbReference type="Proteomes" id="UP000001013">
    <property type="component" value="Chromosome"/>
</dbReference>
<evidence type="ECO:0000256" key="1">
    <source>
        <dbReference type="SAM" id="Phobius"/>
    </source>
</evidence>
<feature type="transmembrane region" description="Helical" evidence="1">
    <location>
        <begin position="21"/>
        <end position="40"/>
    </location>
</feature>
<evidence type="ECO:0000313" key="2">
    <source>
        <dbReference type="EMBL" id="AAL80458.1"/>
    </source>
</evidence>
<dbReference type="EMBL" id="AE009950">
    <property type="protein sequence ID" value="AAL80458.1"/>
    <property type="molecule type" value="Genomic_DNA"/>
</dbReference>
<keyword evidence="1" id="KW-1133">Transmembrane helix</keyword>
<dbReference type="Pfam" id="PF01917">
    <property type="entry name" value="Flagellin_arch-type"/>
    <property type="match status" value="1"/>
</dbReference>
<gene>
    <name evidence="2" type="ordered locus">PF0334</name>
</gene>
<dbReference type="AlphaFoldDB" id="Q8U3W7"/>
<keyword evidence="1" id="KW-0812">Transmembrane</keyword>
<protein>
    <submittedName>
        <fullName evidence="2">Flagella-related protein</fullName>
    </submittedName>
</protein>
<dbReference type="GO" id="GO:0005198">
    <property type="term" value="F:structural molecule activity"/>
    <property type="evidence" value="ECO:0007669"/>
    <property type="project" value="InterPro"/>
</dbReference>
<keyword evidence="2" id="KW-0969">Cilium</keyword>